<gene>
    <name evidence="1" type="ORF">FD14_GL003008</name>
</gene>
<sequence>MKFGDLRELSIPVSVGAIRRYCRASQVFNCTGGHGIATTDVDSTNVQIDQQPAQLS</sequence>
<organism evidence="1 2">
    <name type="scientific">Secundilactobacillus similis DSM 23365 = JCM 2765</name>
    <dbReference type="NCBI Taxonomy" id="1423804"/>
    <lineage>
        <taxon>Bacteria</taxon>
        <taxon>Bacillati</taxon>
        <taxon>Bacillota</taxon>
        <taxon>Bacilli</taxon>
        <taxon>Lactobacillales</taxon>
        <taxon>Lactobacillaceae</taxon>
        <taxon>Secundilactobacillus</taxon>
    </lineage>
</organism>
<keyword evidence="2" id="KW-1185">Reference proteome</keyword>
<evidence type="ECO:0000313" key="2">
    <source>
        <dbReference type="Proteomes" id="UP000051442"/>
    </source>
</evidence>
<dbReference type="AlphaFoldDB" id="A0A0R2FNK0"/>
<dbReference type="PATRIC" id="fig|1423804.4.peg.3237"/>
<protein>
    <submittedName>
        <fullName evidence="1">Uncharacterized protein</fullName>
    </submittedName>
</protein>
<evidence type="ECO:0000313" key="1">
    <source>
        <dbReference type="EMBL" id="KRN26109.1"/>
    </source>
</evidence>
<accession>A0A0R2FNK0</accession>
<dbReference type="STRING" id="1423804.FD14_GL003008"/>
<dbReference type="Proteomes" id="UP000051442">
    <property type="component" value="Unassembled WGS sequence"/>
</dbReference>
<reference evidence="1 2" key="1">
    <citation type="journal article" date="2015" name="Genome Announc.">
        <title>Expanding the biotechnology potential of lactobacilli through comparative genomics of 213 strains and associated genera.</title>
        <authorList>
            <person name="Sun Z."/>
            <person name="Harris H.M."/>
            <person name="McCann A."/>
            <person name="Guo C."/>
            <person name="Argimon S."/>
            <person name="Zhang W."/>
            <person name="Yang X."/>
            <person name="Jeffery I.B."/>
            <person name="Cooney J.C."/>
            <person name="Kagawa T.F."/>
            <person name="Liu W."/>
            <person name="Song Y."/>
            <person name="Salvetti E."/>
            <person name="Wrobel A."/>
            <person name="Rasinkangas P."/>
            <person name="Parkhill J."/>
            <person name="Rea M.C."/>
            <person name="O'Sullivan O."/>
            <person name="Ritari J."/>
            <person name="Douillard F.P."/>
            <person name="Paul Ross R."/>
            <person name="Yang R."/>
            <person name="Briner A.E."/>
            <person name="Felis G.E."/>
            <person name="de Vos W.M."/>
            <person name="Barrangou R."/>
            <person name="Klaenhammer T.R."/>
            <person name="Caufield P.W."/>
            <person name="Cui Y."/>
            <person name="Zhang H."/>
            <person name="O'Toole P.W."/>
        </authorList>
    </citation>
    <scope>NUCLEOTIDE SEQUENCE [LARGE SCALE GENOMIC DNA]</scope>
    <source>
        <strain evidence="1 2">DSM 23365</strain>
    </source>
</reference>
<comment type="caution">
    <text evidence="1">The sequence shown here is derived from an EMBL/GenBank/DDBJ whole genome shotgun (WGS) entry which is preliminary data.</text>
</comment>
<name>A0A0R2FNK0_9LACO</name>
<dbReference type="EMBL" id="AYZM01000045">
    <property type="protein sequence ID" value="KRN26109.1"/>
    <property type="molecule type" value="Genomic_DNA"/>
</dbReference>
<proteinExistence type="predicted"/>